<accession>A0ACC1P8S9</accession>
<sequence>MCKIICNVIYSCGHTEPWVSPRACQFDADGTRKPLARDPLCLLYGRCLNFGRVRQVKITDSLLCTTCFVKRTNAREDLSPGQRERIVNFAERVAARHAQYAQNHIDEAERRSRLKNLSWAYIDEATDKALLRLDMAFADEEMEFHHFEELLQIAIGLPLVDKGKLVTKFASKVEEKFGPEEVNHFHQLSVNNRNFGDEFLEGLQNPTVV</sequence>
<reference evidence="1" key="1">
    <citation type="submission" date="2022-10" db="EMBL/GenBank/DDBJ databases">
        <title>Genome Sequence of Xylaria curta.</title>
        <authorList>
            <person name="Buettner E."/>
        </authorList>
    </citation>
    <scope>NUCLEOTIDE SEQUENCE</scope>
    <source>
        <strain evidence="1">Babe10</strain>
    </source>
</reference>
<evidence type="ECO:0000313" key="2">
    <source>
        <dbReference type="Proteomes" id="UP001143856"/>
    </source>
</evidence>
<proteinExistence type="predicted"/>
<dbReference type="Proteomes" id="UP001143856">
    <property type="component" value="Unassembled WGS sequence"/>
</dbReference>
<name>A0ACC1P8S9_9PEZI</name>
<evidence type="ECO:0000313" key="1">
    <source>
        <dbReference type="EMBL" id="KAJ2987877.1"/>
    </source>
</evidence>
<keyword evidence="2" id="KW-1185">Reference proteome</keyword>
<organism evidence="1 2">
    <name type="scientific">Xylaria curta</name>
    <dbReference type="NCBI Taxonomy" id="42375"/>
    <lineage>
        <taxon>Eukaryota</taxon>
        <taxon>Fungi</taxon>
        <taxon>Dikarya</taxon>
        <taxon>Ascomycota</taxon>
        <taxon>Pezizomycotina</taxon>
        <taxon>Sordariomycetes</taxon>
        <taxon>Xylariomycetidae</taxon>
        <taxon>Xylariales</taxon>
        <taxon>Xylariaceae</taxon>
        <taxon>Xylaria</taxon>
    </lineage>
</organism>
<protein>
    <submittedName>
        <fullName evidence="1">Uncharacterized protein</fullName>
    </submittedName>
</protein>
<comment type="caution">
    <text evidence="1">The sequence shown here is derived from an EMBL/GenBank/DDBJ whole genome shotgun (WGS) entry which is preliminary data.</text>
</comment>
<gene>
    <name evidence="1" type="ORF">NUW58_g4269</name>
</gene>
<dbReference type="EMBL" id="JAPDGR010000728">
    <property type="protein sequence ID" value="KAJ2987877.1"/>
    <property type="molecule type" value="Genomic_DNA"/>
</dbReference>